<keyword evidence="2" id="KW-1185">Reference proteome</keyword>
<dbReference type="EMBL" id="JAAAHY010000503">
    <property type="protein sequence ID" value="KAF9963023.1"/>
    <property type="molecule type" value="Genomic_DNA"/>
</dbReference>
<sequence>LWPNNSNLGYPPNVASAFGPFQLWVRYVLWWQARQQQYSIALPAGHGGNHGRPPIKVLQPQTTLYGMGSLVNSLGVEQQVHAVEDDMSTGASERGYYDNHEHALHYLQMNPQLYDPVPPNNRRQLI</sequence>
<organism evidence="1 2">
    <name type="scientific">Mortierella alpina</name>
    <name type="common">Oleaginous fungus</name>
    <name type="synonym">Mortierella renispora</name>
    <dbReference type="NCBI Taxonomy" id="64518"/>
    <lineage>
        <taxon>Eukaryota</taxon>
        <taxon>Fungi</taxon>
        <taxon>Fungi incertae sedis</taxon>
        <taxon>Mucoromycota</taxon>
        <taxon>Mortierellomycotina</taxon>
        <taxon>Mortierellomycetes</taxon>
        <taxon>Mortierellales</taxon>
        <taxon>Mortierellaceae</taxon>
        <taxon>Mortierella</taxon>
    </lineage>
</organism>
<dbReference type="Proteomes" id="UP000738359">
    <property type="component" value="Unassembled WGS sequence"/>
</dbReference>
<evidence type="ECO:0000313" key="2">
    <source>
        <dbReference type="Proteomes" id="UP000738359"/>
    </source>
</evidence>
<protein>
    <submittedName>
        <fullName evidence="1">Uncharacterized protein</fullName>
    </submittedName>
</protein>
<proteinExistence type="predicted"/>
<feature type="non-terminal residue" evidence="1">
    <location>
        <position position="1"/>
    </location>
</feature>
<reference evidence="1" key="1">
    <citation type="journal article" date="2020" name="Fungal Divers.">
        <title>Resolving the Mortierellaceae phylogeny through synthesis of multi-gene phylogenetics and phylogenomics.</title>
        <authorList>
            <person name="Vandepol N."/>
            <person name="Liber J."/>
            <person name="Desiro A."/>
            <person name="Na H."/>
            <person name="Kennedy M."/>
            <person name="Barry K."/>
            <person name="Grigoriev I.V."/>
            <person name="Miller A.N."/>
            <person name="O'Donnell K."/>
            <person name="Stajich J.E."/>
            <person name="Bonito G."/>
        </authorList>
    </citation>
    <scope>NUCLEOTIDE SEQUENCE</scope>
    <source>
        <strain evidence="1">CK1249</strain>
    </source>
</reference>
<comment type="caution">
    <text evidence="1">The sequence shown here is derived from an EMBL/GenBank/DDBJ whole genome shotgun (WGS) entry which is preliminary data.</text>
</comment>
<dbReference type="AlphaFoldDB" id="A0A9P6J5E6"/>
<dbReference type="OrthoDB" id="10439834at2759"/>
<name>A0A9P6J5E6_MORAP</name>
<evidence type="ECO:0000313" key="1">
    <source>
        <dbReference type="EMBL" id="KAF9963023.1"/>
    </source>
</evidence>
<gene>
    <name evidence="1" type="ORF">BGZ70_007716</name>
</gene>
<accession>A0A9P6J5E6</accession>